<dbReference type="SFLD" id="SFLDS00029">
    <property type="entry name" value="Radical_SAM"/>
    <property type="match status" value="1"/>
</dbReference>
<dbReference type="HAMAP" id="MF_00917">
    <property type="entry name" value="QueE"/>
    <property type="match status" value="1"/>
</dbReference>
<evidence type="ECO:0000259" key="9">
    <source>
        <dbReference type="PROSITE" id="PS51918"/>
    </source>
</evidence>
<dbReference type="Gene3D" id="3.20.20.70">
    <property type="entry name" value="Aldolase class I"/>
    <property type="match status" value="1"/>
</dbReference>
<name>A0A2A9HEW3_TEPT2</name>
<comment type="cofactor">
    <cofactor evidence="8">
        <name>Mg(2+)</name>
        <dbReference type="ChEBI" id="CHEBI:18420"/>
    </cofactor>
</comment>
<evidence type="ECO:0000256" key="6">
    <source>
        <dbReference type="ARBA" id="ARBA00023014"/>
    </source>
</evidence>
<organism evidence="10 11">
    <name type="scientific">Tepidiforma thermophila (strain KCTC 52669 / CGMCC 1.13589 / G233)</name>
    <dbReference type="NCBI Taxonomy" id="2761530"/>
    <lineage>
        <taxon>Bacteria</taxon>
        <taxon>Bacillati</taxon>
        <taxon>Chloroflexota</taxon>
        <taxon>Tepidiformia</taxon>
        <taxon>Tepidiformales</taxon>
        <taxon>Tepidiformaceae</taxon>
        <taxon>Tepidiforma</taxon>
    </lineage>
</organism>
<evidence type="ECO:0000256" key="5">
    <source>
        <dbReference type="ARBA" id="ARBA00023004"/>
    </source>
</evidence>
<reference evidence="10 11" key="1">
    <citation type="submission" date="2017-09" db="EMBL/GenBank/DDBJ databases">
        <title>Sequencing the genomes of two abundant thermophiles in Great Basin hot springs: Thermocrinis jamiesonii and novel Chloroflexi Thermoflexus hugenholtzii.</title>
        <authorList>
            <person name="Hedlund B."/>
        </authorList>
    </citation>
    <scope>NUCLEOTIDE SEQUENCE [LARGE SCALE GENOMIC DNA]</scope>
    <source>
        <strain evidence="10 11">G233</strain>
    </source>
</reference>
<feature type="binding site" evidence="8">
    <location>
        <position position="35"/>
    </location>
    <ligand>
        <name>substrate</name>
    </ligand>
</feature>
<sequence>MERLIVARMADGGPEIFASVQGEGVSMGVPSTFVRLAICNLRCRWCDTAYTWDWQRFDRAASTMEITEEEAAASVRALPPRNVVITGGEPLLQRRQLVPLVEALRAEGYRFEVETNGTVGPGPLAELIDQFNVSPKLAHSGNEGLRRIAPAVLREFAASGRAWFKFVVAEPGDLEEVRAVCAAGGIPPERVVLMPEGTSAAVLTARGRWLAEACAREGYRFSTRLHILLWGDRRGV</sequence>
<dbReference type="InterPro" id="IPR007197">
    <property type="entry name" value="rSAM"/>
</dbReference>
<dbReference type="EMBL" id="PDJQ01000001">
    <property type="protein sequence ID" value="PFG73682.1"/>
    <property type="molecule type" value="Genomic_DNA"/>
</dbReference>
<evidence type="ECO:0000313" key="11">
    <source>
        <dbReference type="Proteomes" id="UP000223071"/>
    </source>
</evidence>
<feature type="binding site" evidence="8">
    <location>
        <begin position="20"/>
        <end position="22"/>
    </location>
    <ligand>
        <name>substrate</name>
    </ligand>
</feature>
<dbReference type="UniPathway" id="UPA00391"/>
<feature type="binding site" evidence="8">
    <location>
        <position position="43"/>
    </location>
    <ligand>
        <name>[4Fe-4S] cluster</name>
        <dbReference type="ChEBI" id="CHEBI:49883"/>
        <note>4Fe-4S-S-AdoMet</note>
    </ligand>
</feature>
<gene>
    <name evidence="8" type="primary">queE</name>
    <name evidence="10" type="ORF">A9A59_0884</name>
</gene>
<dbReference type="GO" id="GO:0016840">
    <property type="term" value="F:carbon-nitrogen lyase activity"/>
    <property type="evidence" value="ECO:0007669"/>
    <property type="project" value="UniProtKB-UniRule"/>
</dbReference>
<dbReference type="AlphaFoldDB" id="A0A2A9HEW3"/>
<comment type="catalytic activity">
    <reaction evidence="8">
        <text>6-carboxy-5,6,7,8-tetrahydropterin + H(+) = 7-carboxy-7-carbaguanine + NH4(+)</text>
        <dbReference type="Rhea" id="RHEA:27974"/>
        <dbReference type="ChEBI" id="CHEBI:15378"/>
        <dbReference type="ChEBI" id="CHEBI:28938"/>
        <dbReference type="ChEBI" id="CHEBI:61032"/>
        <dbReference type="ChEBI" id="CHEBI:61036"/>
        <dbReference type="EC" id="4.3.99.3"/>
    </reaction>
</comment>
<dbReference type="InterPro" id="IPR024924">
    <property type="entry name" value="7-CO-7-deazaguanine_synth-like"/>
</dbReference>
<evidence type="ECO:0000256" key="2">
    <source>
        <dbReference type="ARBA" id="ARBA00022691"/>
    </source>
</evidence>
<evidence type="ECO:0000256" key="8">
    <source>
        <dbReference type="HAMAP-Rule" id="MF_00917"/>
    </source>
</evidence>
<comment type="cofactor">
    <cofactor evidence="8">
        <name>S-adenosyl-L-methionine</name>
        <dbReference type="ChEBI" id="CHEBI:59789"/>
    </cofactor>
    <text evidence="8">Binds 1 S-adenosyl-L-methionine per subunit.</text>
</comment>
<proteinExistence type="inferred from homology"/>
<dbReference type="CDD" id="cd01335">
    <property type="entry name" value="Radical_SAM"/>
    <property type="match status" value="1"/>
</dbReference>
<keyword evidence="6 8" id="KW-0411">Iron-sulfur</keyword>
<comment type="cofactor">
    <cofactor evidence="8">
        <name>[4Fe-4S] cluster</name>
        <dbReference type="ChEBI" id="CHEBI:49883"/>
    </cofactor>
    <text evidence="8">Binds 1 [4Fe-4S] cluster. The cluster is coordinated with 3 cysteines and an exchangeable S-adenosyl-L-methionine.</text>
</comment>
<dbReference type="GO" id="GO:0008616">
    <property type="term" value="P:tRNA queuosine(34) biosynthetic process"/>
    <property type="evidence" value="ECO:0007669"/>
    <property type="project" value="UniProtKB-UniRule"/>
</dbReference>
<comment type="caution">
    <text evidence="10">The sequence shown here is derived from an EMBL/GenBank/DDBJ whole genome shotgun (WGS) entry which is preliminary data.</text>
</comment>
<dbReference type="RefSeq" id="WP_098503126.1">
    <property type="nucleotide sequence ID" value="NZ_PDJQ01000001.1"/>
</dbReference>
<feature type="domain" description="Radical SAM core" evidence="9">
    <location>
        <begin position="26"/>
        <end position="232"/>
    </location>
</feature>
<keyword evidence="4 8" id="KW-0460">Magnesium</keyword>
<feature type="binding site" evidence="8">
    <location>
        <position position="39"/>
    </location>
    <ligand>
        <name>[4Fe-4S] cluster</name>
        <dbReference type="ChEBI" id="CHEBI:49883"/>
        <note>4Fe-4S-S-AdoMet</note>
    </ligand>
</feature>
<feature type="binding site" evidence="8">
    <location>
        <begin position="45"/>
        <end position="47"/>
    </location>
    <ligand>
        <name>S-adenosyl-L-methionine</name>
        <dbReference type="ChEBI" id="CHEBI:59789"/>
    </ligand>
</feature>
<keyword evidence="7 8" id="KW-0456">Lyase</keyword>
<dbReference type="PIRSF" id="PIRSF000370">
    <property type="entry name" value="QueE"/>
    <property type="match status" value="1"/>
</dbReference>
<comment type="subunit">
    <text evidence="8">Homodimer.</text>
</comment>
<dbReference type="GO" id="GO:1904047">
    <property type="term" value="F:S-adenosyl-L-methionine binding"/>
    <property type="evidence" value="ECO:0007669"/>
    <property type="project" value="UniProtKB-UniRule"/>
</dbReference>
<dbReference type="Proteomes" id="UP000223071">
    <property type="component" value="Unassembled WGS sequence"/>
</dbReference>
<evidence type="ECO:0000256" key="7">
    <source>
        <dbReference type="ARBA" id="ARBA00023239"/>
    </source>
</evidence>
<dbReference type="PANTHER" id="PTHR42836:SF1">
    <property type="entry name" value="7-CARBOXY-7-DEAZAGUANINE SYNTHASE"/>
    <property type="match status" value="1"/>
</dbReference>
<dbReference type="PROSITE" id="PS51918">
    <property type="entry name" value="RADICAL_SAM"/>
    <property type="match status" value="1"/>
</dbReference>
<comment type="function">
    <text evidence="8">Catalyzes the complex heterocyclic radical-mediated conversion of 6-carboxy-5,6,7,8-tetrahydropterin (CPH4) to 7-carboxy-7-deazaguanine (CDG), a step common to the biosynthetic pathways of all 7-deazapurine-containing compounds.</text>
</comment>
<keyword evidence="5 8" id="KW-0408">Iron</keyword>
<dbReference type="SUPFAM" id="SSF102114">
    <property type="entry name" value="Radical SAM enzymes"/>
    <property type="match status" value="1"/>
</dbReference>
<accession>A0A2A9HEW3</accession>
<keyword evidence="3 8" id="KW-0479">Metal-binding</keyword>
<keyword evidence="2 8" id="KW-0949">S-adenosyl-L-methionine</keyword>
<comment type="caution">
    <text evidence="8">Lacks conserved residue(s) required for the propagation of feature annotation.</text>
</comment>
<comment type="pathway">
    <text evidence="8">Purine metabolism; 7-cyano-7-deazaguanine biosynthesis.</text>
</comment>
<dbReference type="InterPro" id="IPR013785">
    <property type="entry name" value="Aldolase_TIM"/>
</dbReference>
<evidence type="ECO:0000256" key="4">
    <source>
        <dbReference type="ARBA" id="ARBA00022842"/>
    </source>
</evidence>
<dbReference type="PANTHER" id="PTHR42836">
    <property type="entry name" value="7-CARBOXY-7-DEAZAGUANINE SYNTHASE"/>
    <property type="match status" value="1"/>
</dbReference>
<feature type="binding site" evidence="8">
    <location>
        <position position="88"/>
    </location>
    <ligand>
        <name>S-adenosyl-L-methionine</name>
        <dbReference type="ChEBI" id="CHEBI:59789"/>
    </ligand>
</feature>
<comment type="similarity">
    <text evidence="8">Belongs to the radical SAM superfamily. 7-carboxy-7-deazaguanine synthase family.</text>
</comment>
<feature type="binding site" evidence="8">
    <location>
        <position position="86"/>
    </location>
    <ligand>
        <name>substrate</name>
    </ligand>
</feature>
<evidence type="ECO:0000313" key="10">
    <source>
        <dbReference type="EMBL" id="PFG73682.1"/>
    </source>
</evidence>
<feature type="binding site" evidence="8">
    <location>
        <position position="46"/>
    </location>
    <ligand>
        <name>[4Fe-4S] cluster</name>
        <dbReference type="ChEBI" id="CHEBI:49883"/>
        <note>4Fe-4S-S-AdoMet</note>
    </ligand>
</feature>
<dbReference type="GO" id="GO:0051539">
    <property type="term" value="F:4 iron, 4 sulfur cluster binding"/>
    <property type="evidence" value="ECO:0007669"/>
    <property type="project" value="UniProtKB-UniRule"/>
</dbReference>
<feature type="binding site" evidence="8">
    <location>
        <position position="48"/>
    </location>
    <ligand>
        <name>Mg(2+)</name>
        <dbReference type="ChEBI" id="CHEBI:18420"/>
    </ligand>
</feature>
<evidence type="ECO:0000256" key="1">
    <source>
        <dbReference type="ARBA" id="ARBA00022485"/>
    </source>
</evidence>
<feature type="binding site" evidence="8">
    <location>
        <begin position="134"/>
        <end position="136"/>
    </location>
    <ligand>
        <name>S-adenosyl-L-methionine</name>
        <dbReference type="ChEBI" id="CHEBI:59789"/>
    </ligand>
</feature>
<dbReference type="InterPro" id="IPR058240">
    <property type="entry name" value="rSAM_sf"/>
</dbReference>
<dbReference type="GO" id="GO:0000287">
    <property type="term" value="F:magnesium ion binding"/>
    <property type="evidence" value="ECO:0007669"/>
    <property type="project" value="UniProtKB-UniRule"/>
</dbReference>
<evidence type="ECO:0000256" key="3">
    <source>
        <dbReference type="ARBA" id="ARBA00022723"/>
    </source>
</evidence>
<keyword evidence="11" id="KW-1185">Reference proteome</keyword>
<keyword evidence="1 8" id="KW-0004">4Fe-4S</keyword>
<dbReference type="Pfam" id="PF04055">
    <property type="entry name" value="Radical_SAM"/>
    <property type="match status" value="1"/>
</dbReference>
<keyword evidence="8" id="KW-0671">Queuosine biosynthesis</keyword>
<protein>
    <recommendedName>
        <fullName evidence="8">7-carboxy-7-deazaguanine synthase</fullName>
        <shortName evidence="8">CDG synthase</shortName>
        <ecNumber evidence="8">4.3.99.3</ecNumber>
    </recommendedName>
    <alternativeName>
        <fullName evidence="8">Queuosine biosynthesis protein QueE</fullName>
    </alternativeName>
</protein>
<dbReference type="EC" id="4.3.99.3" evidence="8"/>